<evidence type="ECO:0000256" key="1">
    <source>
        <dbReference type="SAM" id="Phobius"/>
    </source>
</evidence>
<dbReference type="InterPro" id="IPR012429">
    <property type="entry name" value="HGSNAT_cat"/>
</dbReference>
<dbReference type="PANTHER" id="PTHR40407">
    <property type="entry name" value="MEMBRANE PROTEIN-LIKE PROTEIN"/>
    <property type="match status" value="1"/>
</dbReference>
<accession>A0ABS0QB47</accession>
<feature type="transmembrane region" description="Helical" evidence="1">
    <location>
        <begin position="156"/>
        <end position="180"/>
    </location>
</feature>
<protein>
    <submittedName>
        <fullName evidence="3">DUF1624 domain-containing protein</fullName>
    </submittedName>
</protein>
<dbReference type="Pfam" id="PF07786">
    <property type="entry name" value="HGSNAT_cat"/>
    <property type="match status" value="1"/>
</dbReference>
<evidence type="ECO:0000313" key="4">
    <source>
        <dbReference type="Proteomes" id="UP000625631"/>
    </source>
</evidence>
<keyword evidence="1" id="KW-0812">Transmembrane</keyword>
<keyword evidence="4" id="KW-1185">Reference proteome</keyword>
<dbReference type="PANTHER" id="PTHR40407:SF1">
    <property type="entry name" value="HEPARAN-ALPHA-GLUCOSAMINIDE N-ACETYLTRANSFERASE CATALYTIC DOMAIN-CONTAINING PROTEIN"/>
    <property type="match status" value="1"/>
</dbReference>
<proteinExistence type="predicted"/>
<keyword evidence="1" id="KW-0472">Membrane</keyword>
<evidence type="ECO:0000259" key="2">
    <source>
        <dbReference type="Pfam" id="PF07786"/>
    </source>
</evidence>
<feature type="transmembrane region" description="Helical" evidence="1">
    <location>
        <begin position="279"/>
        <end position="299"/>
    </location>
</feature>
<name>A0ABS0QB47_9BACT</name>
<feature type="domain" description="Heparan-alpha-glucosaminide N-acetyltransferase catalytic" evidence="2">
    <location>
        <begin position="21"/>
        <end position="225"/>
    </location>
</feature>
<reference evidence="3 4" key="1">
    <citation type="submission" date="2020-12" db="EMBL/GenBank/DDBJ databases">
        <title>Hymenobacter sp.</title>
        <authorList>
            <person name="Kim M.K."/>
        </authorList>
    </citation>
    <scope>NUCLEOTIDE SEQUENCE [LARGE SCALE GENOMIC DNA]</scope>
    <source>
        <strain evidence="3 4">BT442</strain>
    </source>
</reference>
<feature type="transmembrane region" description="Helical" evidence="1">
    <location>
        <begin position="233"/>
        <end position="250"/>
    </location>
</feature>
<evidence type="ECO:0000313" key="3">
    <source>
        <dbReference type="EMBL" id="MBH8559795.1"/>
    </source>
</evidence>
<comment type="caution">
    <text evidence="3">The sequence shown here is derived from an EMBL/GenBank/DDBJ whole genome shotgun (WGS) entry which is preliminary data.</text>
</comment>
<dbReference type="EMBL" id="JAEDAE010000009">
    <property type="protein sequence ID" value="MBH8559795.1"/>
    <property type="molecule type" value="Genomic_DNA"/>
</dbReference>
<feature type="transmembrane region" description="Helical" evidence="1">
    <location>
        <begin position="99"/>
        <end position="122"/>
    </location>
</feature>
<feature type="transmembrane region" description="Helical" evidence="1">
    <location>
        <begin position="128"/>
        <end position="149"/>
    </location>
</feature>
<dbReference type="Proteomes" id="UP000625631">
    <property type="component" value="Unassembled WGS sequence"/>
</dbReference>
<gene>
    <name evidence="3" type="ORF">I7X13_17170</name>
</gene>
<dbReference type="RefSeq" id="WP_198076415.1">
    <property type="nucleotide sequence ID" value="NZ_JAEDAE010000009.1"/>
</dbReference>
<feature type="transmembrane region" description="Helical" evidence="1">
    <location>
        <begin position="359"/>
        <end position="379"/>
    </location>
</feature>
<sequence>MELTTTALPPSPVASRAATPRVQAIDVVRGLAMVIMALDHIREFWTPTAVRPEDVAHASAALFFTRWITHFCAPTFVFLAGTSVFLYQQKQADRGRVSWFLLTRGLWLIFMEIVVINFLLQWGAYDLILLQVIWSIGWGMVVLAGFIWLPRWLTATLALAVIMGHNALPTIQPVTAATLLPALVYDSPFLYQLTPKLPVLVAYTILPWVAVLAAGYCIGPWFQLPLPVRKRRLRLAGAGVLLLFAGLRFANVYGDPQPWAVQERGPLYTVLSFLNITKYPPSLLFLSLTLGTALLLLSVTEDLPGRLSRWLGTYGKVPMGYYLMHFCLISGGALLWSWLQFGKPFNFSFAQPKDWPAGYQPSLLRAYVVWAAVVLLLYWPCRWYQGYKQRHAHWWLSYL</sequence>
<organism evidence="3 4">
    <name type="scientific">Hymenobacter negativus</name>
    <dbReference type="NCBI Taxonomy" id="2795026"/>
    <lineage>
        <taxon>Bacteria</taxon>
        <taxon>Pseudomonadati</taxon>
        <taxon>Bacteroidota</taxon>
        <taxon>Cytophagia</taxon>
        <taxon>Cytophagales</taxon>
        <taxon>Hymenobacteraceae</taxon>
        <taxon>Hymenobacter</taxon>
    </lineage>
</organism>
<feature type="transmembrane region" description="Helical" evidence="1">
    <location>
        <begin position="320"/>
        <end position="339"/>
    </location>
</feature>
<feature type="transmembrane region" description="Helical" evidence="1">
    <location>
        <begin position="67"/>
        <end position="87"/>
    </location>
</feature>
<keyword evidence="1" id="KW-1133">Transmembrane helix</keyword>
<feature type="transmembrane region" description="Helical" evidence="1">
    <location>
        <begin position="200"/>
        <end position="221"/>
    </location>
</feature>